<proteinExistence type="predicted"/>
<name>A0A346AD46_AERHY</name>
<reference evidence="1" key="1">
    <citation type="submission" date="2018-06" db="EMBL/GenBank/DDBJ databases">
        <title>Genetic diversity of the Aeromonas Hydrophila O antigens and development of a suspension array for serotype detection.</title>
        <authorList>
            <person name="Cao H."/>
            <person name="Liu B."/>
        </authorList>
    </citation>
    <scope>NUCLEOTIDE SEQUENCE</scope>
    <source>
        <strain evidence="1">G5391</strain>
    </source>
</reference>
<protein>
    <submittedName>
        <fullName evidence="1">Uncharacterized protein</fullName>
    </submittedName>
</protein>
<evidence type="ECO:0000313" key="1">
    <source>
        <dbReference type="EMBL" id="AXL05158.1"/>
    </source>
</evidence>
<gene>
    <name evidence="1" type="primary">orf2</name>
</gene>
<dbReference type="EMBL" id="MH449686">
    <property type="protein sequence ID" value="AXL05158.1"/>
    <property type="molecule type" value="Genomic_DNA"/>
</dbReference>
<accession>A0A346AD46</accession>
<sequence length="43" mass="4556">MTNSTHNLVKSSKLGGCNSGAVAIVFFLVGVRNLPLERAFPLP</sequence>
<organism evidence="1">
    <name type="scientific">Aeromonas hydrophila</name>
    <dbReference type="NCBI Taxonomy" id="644"/>
    <lineage>
        <taxon>Bacteria</taxon>
        <taxon>Pseudomonadati</taxon>
        <taxon>Pseudomonadota</taxon>
        <taxon>Gammaproteobacteria</taxon>
        <taxon>Aeromonadales</taxon>
        <taxon>Aeromonadaceae</taxon>
        <taxon>Aeromonas</taxon>
    </lineage>
</organism>
<dbReference type="AlphaFoldDB" id="A0A346AD46"/>